<evidence type="ECO:0000313" key="4">
    <source>
        <dbReference type="Proteomes" id="UP000437068"/>
    </source>
</evidence>
<dbReference type="EMBL" id="QXGD01001549">
    <property type="protein sequence ID" value="KAE9203798.1"/>
    <property type="molecule type" value="Genomic_DNA"/>
</dbReference>
<sequence length="261" mass="29290">MDEMTHQYDVKLKQHILDWLAGKALLSRVDDVDEMTHQYDVKPKQHDSTRTSVSTLPWSLATLTTKGHRSLHDHRPTALLMDFIQIIKSLVGKKNKINILLEKHSSVLPTSANISMTDHPGRYKLMILLEKTSTSVLIQSADVHRTKREPRWHYWTRTTSSALRSSCTRASTRNQMATWIDEDIVDAPMISCVGLKKRTGVCWWQRGGVERPASNATWGKASLGIGAVLSFLGDADNRRQERHGAKDDDDEAAAGPVQDGA</sequence>
<feature type="region of interest" description="Disordered" evidence="1">
    <location>
        <begin position="236"/>
        <end position="261"/>
    </location>
</feature>
<comment type="caution">
    <text evidence="2">The sequence shown here is derived from an EMBL/GenBank/DDBJ whole genome shotgun (WGS) entry which is preliminary data.</text>
</comment>
<dbReference type="Proteomes" id="UP000440367">
    <property type="component" value="Unassembled WGS sequence"/>
</dbReference>
<feature type="compositionally biased region" description="Basic and acidic residues" evidence="1">
    <location>
        <begin position="236"/>
        <end position="246"/>
    </location>
</feature>
<evidence type="ECO:0000256" key="1">
    <source>
        <dbReference type="SAM" id="MobiDB-lite"/>
    </source>
</evidence>
<organism evidence="2 5">
    <name type="scientific">Phytophthora fragariae</name>
    <dbReference type="NCBI Taxonomy" id="53985"/>
    <lineage>
        <taxon>Eukaryota</taxon>
        <taxon>Sar</taxon>
        <taxon>Stramenopiles</taxon>
        <taxon>Oomycota</taxon>
        <taxon>Peronosporomycetes</taxon>
        <taxon>Peronosporales</taxon>
        <taxon>Peronosporaceae</taxon>
        <taxon>Phytophthora</taxon>
    </lineage>
</organism>
<proteinExistence type="predicted"/>
<dbReference type="AlphaFoldDB" id="A0A6A3XL72"/>
<evidence type="ECO:0000313" key="2">
    <source>
        <dbReference type="EMBL" id="KAE9203798.1"/>
    </source>
</evidence>
<dbReference type="Proteomes" id="UP000437068">
    <property type="component" value="Unassembled WGS sequence"/>
</dbReference>
<reference evidence="4 5" key="1">
    <citation type="submission" date="2018-08" db="EMBL/GenBank/DDBJ databases">
        <title>Genomic investigation of the strawberry pathogen Phytophthora fragariae indicates pathogenicity is determined by transcriptional variation in three key races.</title>
        <authorList>
            <person name="Adams T.M."/>
            <person name="Armitage A.D."/>
            <person name="Sobczyk M.K."/>
            <person name="Bates H.J."/>
            <person name="Dunwell J.M."/>
            <person name="Nellist C.F."/>
            <person name="Harrison R.J."/>
        </authorList>
    </citation>
    <scope>NUCLEOTIDE SEQUENCE [LARGE SCALE GENOMIC DNA]</scope>
    <source>
        <strain evidence="3 4">A4</strain>
        <strain evidence="2 5">BC-1</strain>
    </source>
</reference>
<evidence type="ECO:0000313" key="5">
    <source>
        <dbReference type="Proteomes" id="UP000440367"/>
    </source>
</evidence>
<accession>A0A6A3XL72</accession>
<evidence type="ECO:0000313" key="3">
    <source>
        <dbReference type="EMBL" id="KAE9292337.1"/>
    </source>
</evidence>
<gene>
    <name evidence="3" type="ORF">PF001_g18762</name>
    <name evidence="2" type="ORF">PF002_g20830</name>
</gene>
<dbReference type="EMBL" id="QXGE01001460">
    <property type="protein sequence ID" value="KAE9292337.1"/>
    <property type="molecule type" value="Genomic_DNA"/>
</dbReference>
<protein>
    <submittedName>
        <fullName evidence="2">Uncharacterized protein</fullName>
    </submittedName>
</protein>
<name>A0A6A3XL72_9STRA</name>